<dbReference type="OrthoDB" id="389225at2"/>
<dbReference type="KEGG" id="stur:STURON_00307"/>
<dbReference type="RefSeq" id="WP_075048152.1">
    <property type="nucleotide sequence ID" value="NZ_CP012328.1"/>
</dbReference>
<keyword evidence="2" id="KW-1185">Reference proteome</keyword>
<accession>A0A0K1P5I7</accession>
<protein>
    <submittedName>
        <fullName evidence="1">Uncharacterized protein</fullName>
    </submittedName>
</protein>
<evidence type="ECO:0000313" key="2">
    <source>
        <dbReference type="Proteomes" id="UP000067243"/>
    </source>
</evidence>
<dbReference type="STRING" id="216946.STURO_v1c03080"/>
<dbReference type="PATRIC" id="fig|216946.3.peg.308"/>
<evidence type="ECO:0000313" key="1">
    <source>
        <dbReference type="EMBL" id="AKU79553.1"/>
    </source>
</evidence>
<proteinExistence type="predicted"/>
<name>A0A0K1P5I7_9MOLU</name>
<gene>
    <name evidence="1" type="ORF">STURON_00307</name>
</gene>
<organism evidence="1 2">
    <name type="scientific">Spiroplasma turonicum</name>
    <dbReference type="NCBI Taxonomy" id="216946"/>
    <lineage>
        <taxon>Bacteria</taxon>
        <taxon>Bacillati</taxon>
        <taxon>Mycoplasmatota</taxon>
        <taxon>Mollicutes</taxon>
        <taxon>Entomoplasmatales</taxon>
        <taxon>Spiroplasmataceae</taxon>
        <taxon>Spiroplasma</taxon>
    </lineage>
</organism>
<reference evidence="1 2" key="1">
    <citation type="journal article" date="2015" name="Genome Announc.">
        <title>Complete Genome Sequence of Spiroplasma turonicum Strain Tab4cT, a Parasite of a Horse Fly, Haematopota sp. (Diptera: Tabanidae).</title>
        <authorList>
            <person name="Davis R.E."/>
            <person name="Shao J."/>
            <person name="Zhao Y."/>
            <person name="Gasparich G.E."/>
            <person name="Gaynor B.J."/>
            <person name="Donofrio N."/>
        </authorList>
    </citation>
    <scope>NUCLEOTIDE SEQUENCE [LARGE SCALE GENOMIC DNA]</scope>
    <source>
        <strain evidence="1 2">Tab4c</strain>
    </source>
</reference>
<dbReference type="AlphaFoldDB" id="A0A0K1P5I7"/>
<dbReference type="EMBL" id="CP012328">
    <property type="protein sequence ID" value="AKU79553.1"/>
    <property type="molecule type" value="Genomic_DNA"/>
</dbReference>
<dbReference type="Proteomes" id="UP000067243">
    <property type="component" value="Chromosome"/>
</dbReference>
<sequence>MKCCNCESSIVKSCICAIDSCSCLESNSIDCWCCIEEFWYASIKKDDTHKYIENTLEESIKNKKIDKIVREEFSLLKKDIQINFKNKFKNSNKSYLELIDSDISPSLIAQAFHSNLITKIIYFINELYYYLETINLIIDVYPNFNLIIDYKKIEQFLYKIDYILPIIVNEFKSIDKEIDNSFEYEMLKTKLYDLDELTVRIKDKIEVKTIDYKK</sequence>